<dbReference type="RefSeq" id="WP_078363978.1">
    <property type="nucleotide sequence ID" value="NZ_MTJN01000002.1"/>
</dbReference>
<name>A0A1T1AQA6_RHOFE</name>
<dbReference type="InterPro" id="IPR036390">
    <property type="entry name" value="WH_DNA-bd_sf"/>
</dbReference>
<evidence type="ECO:0000256" key="2">
    <source>
        <dbReference type="ARBA" id="ARBA00023015"/>
    </source>
</evidence>
<gene>
    <name evidence="6" type="ORF">RF819_05155</name>
</gene>
<dbReference type="GO" id="GO:0009089">
    <property type="term" value="P:lysine biosynthetic process via diaminopimelate"/>
    <property type="evidence" value="ECO:0007669"/>
    <property type="project" value="TreeGrafter"/>
</dbReference>
<keyword evidence="4" id="KW-0804">Transcription</keyword>
<dbReference type="PROSITE" id="PS50931">
    <property type="entry name" value="HTH_LYSR"/>
    <property type="match status" value="1"/>
</dbReference>
<keyword evidence="2" id="KW-0805">Transcription regulation</keyword>
<evidence type="ECO:0000313" key="7">
    <source>
        <dbReference type="Proteomes" id="UP000190750"/>
    </source>
</evidence>
<keyword evidence="3" id="KW-0238">DNA-binding</keyword>
<comment type="caution">
    <text evidence="6">The sequence shown here is derived from an EMBL/GenBank/DDBJ whole genome shotgun (WGS) entry which is preliminary data.</text>
</comment>
<organism evidence="6 7">
    <name type="scientific">Rhodoferax fermentans</name>
    <dbReference type="NCBI Taxonomy" id="28066"/>
    <lineage>
        <taxon>Bacteria</taxon>
        <taxon>Pseudomonadati</taxon>
        <taxon>Pseudomonadota</taxon>
        <taxon>Betaproteobacteria</taxon>
        <taxon>Burkholderiales</taxon>
        <taxon>Comamonadaceae</taxon>
        <taxon>Rhodoferax</taxon>
    </lineage>
</organism>
<dbReference type="PRINTS" id="PR00039">
    <property type="entry name" value="HTHLYSR"/>
</dbReference>
<dbReference type="SUPFAM" id="SSF53850">
    <property type="entry name" value="Periplasmic binding protein-like II"/>
    <property type="match status" value="1"/>
</dbReference>
<dbReference type="Gene3D" id="3.40.190.290">
    <property type="match status" value="1"/>
</dbReference>
<dbReference type="Pfam" id="PF00126">
    <property type="entry name" value="HTH_1"/>
    <property type="match status" value="1"/>
</dbReference>
<keyword evidence="7" id="KW-1185">Reference proteome</keyword>
<dbReference type="InterPro" id="IPR000847">
    <property type="entry name" value="LysR_HTH_N"/>
</dbReference>
<evidence type="ECO:0000256" key="3">
    <source>
        <dbReference type="ARBA" id="ARBA00023125"/>
    </source>
</evidence>
<dbReference type="Gene3D" id="1.10.10.10">
    <property type="entry name" value="Winged helix-like DNA-binding domain superfamily/Winged helix DNA-binding domain"/>
    <property type="match status" value="1"/>
</dbReference>
<dbReference type="PANTHER" id="PTHR30427:SF1">
    <property type="entry name" value="TRANSCRIPTIONAL ACTIVATOR PROTEIN LYSR"/>
    <property type="match status" value="1"/>
</dbReference>
<proteinExistence type="inferred from homology"/>
<dbReference type="GO" id="GO:0010628">
    <property type="term" value="P:positive regulation of gene expression"/>
    <property type="evidence" value="ECO:0007669"/>
    <property type="project" value="TreeGrafter"/>
</dbReference>
<feature type="domain" description="HTH lysR-type" evidence="5">
    <location>
        <begin position="13"/>
        <end position="70"/>
    </location>
</feature>
<dbReference type="STRING" id="28066.RF819_05155"/>
<dbReference type="GO" id="GO:0003700">
    <property type="term" value="F:DNA-binding transcription factor activity"/>
    <property type="evidence" value="ECO:0007669"/>
    <property type="project" value="InterPro"/>
</dbReference>
<comment type="similarity">
    <text evidence="1">Belongs to the LysR transcriptional regulatory family.</text>
</comment>
<evidence type="ECO:0000259" key="5">
    <source>
        <dbReference type="PROSITE" id="PS50931"/>
    </source>
</evidence>
<accession>A0A1T1AQA6</accession>
<dbReference type="Pfam" id="PF03466">
    <property type="entry name" value="LysR_substrate"/>
    <property type="match status" value="1"/>
</dbReference>
<dbReference type="InterPro" id="IPR005119">
    <property type="entry name" value="LysR_subst-bd"/>
</dbReference>
<dbReference type="PANTHER" id="PTHR30427">
    <property type="entry name" value="TRANSCRIPTIONAL ACTIVATOR PROTEIN LYSR"/>
    <property type="match status" value="1"/>
</dbReference>
<protein>
    <submittedName>
        <fullName evidence="6">LysR family transcriptional regulator</fullName>
    </submittedName>
</protein>
<evidence type="ECO:0000256" key="1">
    <source>
        <dbReference type="ARBA" id="ARBA00009437"/>
    </source>
</evidence>
<dbReference type="EMBL" id="MTJN01000002">
    <property type="protein sequence ID" value="OOV06195.1"/>
    <property type="molecule type" value="Genomic_DNA"/>
</dbReference>
<dbReference type="OrthoDB" id="110033at2"/>
<sequence>MNTQSPSTAAPALTHRQLAIFRAIMQHGNLSRAAEVTTSSQPTLSRELARLEYLLGFDLFDRVRGRLRPTVRALALMQEVERSFVGLDQIAARAQELRTLSTGRLRLACLPALAQAFVPSALVAFTQALPQAAVSIFPEESPWLEQAMSEQRFDLGLSETQQAPTGVTLKPLLQVNEVVVLPRGHALARFEVLTPQHFEGQRFVSLAVGDSYRQAIDHMFAQAGVSRTMVLETSSAAAVCAMVRQGLGVAIVNPLTALALAGPELLVRPLSVAIAFQVSLLLPELAAPHPLRDALVTAMETTAEEMQRTLTLQNK</sequence>
<dbReference type="AlphaFoldDB" id="A0A1T1AQA6"/>
<dbReference type="NCBIfam" id="NF008239">
    <property type="entry name" value="PRK11013.1"/>
    <property type="match status" value="1"/>
</dbReference>
<dbReference type="Proteomes" id="UP000190750">
    <property type="component" value="Unassembled WGS sequence"/>
</dbReference>
<dbReference type="GO" id="GO:0043565">
    <property type="term" value="F:sequence-specific DNA binding"/>
    <property type="evidence" value="ECO:0007669"/>
    <property type="project" value="TreeGrafter"/>
</dbReference>
<evidence type="ECO:0000313" key="6">
    <source>
        <dbReference type="EMBL" id="OOV06195.1"/>
    </source>
</evidence>
<evidence type="ECO:0000256" key="4">
    <source>
        <dbReference type="ARBA" id="ARBA00023163"/>
    </source>
</evidence>
<dbReference type="SUPFAM" id="SSF46785">
    <property type="entry name" value="Winged helix' DNA-binding domain"/>
    <property type="match status" value="1"/>
</dbReference>
<reference evidence="6 7" key="1">
    <citation type="submission" date="2017-01" db="EMBL/GenBank/DDBJ databases">
        <title>Genome sequencing of Rhodoferax fermentans JCM 7819.</title>
        <authorList>
            <person name="Kim Y.J."/>
            <person name="Farh M.E.-A."/>
            <person name="Yang D.-C."/>
        </authorList>
    </citation>
    <scope>NUCLEOTIDE SEQUENCE [LARGE SCALE GENOMIC DNA]</scope>
    <source>
        <strain evidence="6 7">JCM 7819</strain>
    </source>
</reference>
<dbReference type="InterPro" id="IPR036388">
    <property type="entry name" value="WH-like_DNA-bd_sf"/>
</dbReference>